<dbReference type="SUPFAM" id="SSF55424">
    <property type="entry name" value="FAD/NAD-linked reductases, dimerisation (C-terminal) domain"/>
    <property type="match status" value="1"/>
</dbReference>
<feature type="binding site" evidence="14">
    <location>
        <position position="306"/>
    </location>
    <ligand>
        <name>FAD</name>
        <dbReference type="ChEBI" id="CHEBI:57692"/>
    </ligand>
</feature>
<evidence type="ECO:0000256" key="1">
    <source>
        <dbReference type="ARBA" id="ARBA00004496"/>
    </source>
</evidence>
<gene>
    <name evidence="19" type="ORF">SAMN02745751_01324</name>
</gene>
<feature type="binding site" evidence="14">
    <location>
        <begin position="177"/>
        <end position="184"/>
    </location>
    <ligand>
        <name>NAD(+)</name>
        <dbReference type="ChEBI" id="CHEBI:57540"/>
    </ligand>
</feature>
<evidence type="ECO:0000256" key="14">
    <source>
        <dbReference type="PIRSR" id="PIRSR000350-3"/>
    </source>
</evidence>
<comment type="subcellular location">
    <subcellularLocation>
        <location evidence="1">Cytoplasm</location>
    </subcellularLocation>
</comment>
<evidence type="ECO:0000256" key="12">
    <source>
        <dbReference type="ARBA" id="ARBA00049187"/>
    </source>
</evidence>
<dbReference type="PIRSF" id="PIRSF000350">
    <property type="entry name" value="Mercury_reductase_MerA"/>
    <property type="match status" value="1"/>
</dbReference>
<dbReference type="Gene3D" id="3.30.390.30">
    <property type="match status" value="1"/>
</dbReference>
<reference evidence="19 20" key="1">
    <citation type="submission" date="2016-11" db="EMBL/GenBank/DDBJ databases">
        <authorList>
            <person name="Jaros S."/>
            <person name="Januszkiewicz K."/>
            <person name="Wedrychowicz H."/>
        </authorList>
    </citation>
    <scope>NUCLEOTIDE SEQUENCE [LARGE SCALE GENOMIC DNA]</scope>
    <source>
        <strain evidence="19 20">DSM 17477</strain>
    </source>
</reference>
<dbReference type="GO" id="GO:0004148">
    <property type="term" value="F:dihydrolipoyl dehydrogenase (NADH) activity"/>
    <property type="evidence" value="ECO:0007669"/>
    <property type="project" value="UniProtKB-EC"/>
</dbReference>
<sequence>MKLVILGGGPGGYVAAIKAAQAGLDVTIVEKEYFGGTCLNVGCIPTKVLLNTVDIYHMLLKDGDEFGIKCENLSVDWNALQARKSKVVKTLVRGVQSLLCANKVEILCGKGTFITRNSMEVEDSEGKKDVITFDKAIIATGSVPVILPIPGIEGENILTSSEMLSLESLPESICIVGGGVIGSEFASIYARLGVKVTIVEMLPEIISNMDRDIVKYLVYELKNLGVEILTGTKVEKFESSDERVKIYVSSGDGEKIIESEKVLLSIGRKPVVDNLGLETIGVKVDRAITVNENMETNVDNIYAVGDCIGGVMLAHVASAEGVVAVESILKKRSKMDFKTVPYCVYTKPELASVGMTEREAKEAGIDYSLGCFPLRGNGKSLILGETHGLVKYIADNSTGEIIGIHIAGPKATELIVAGSLAIRLEATVDEVLSTIHGHPTVAESLQEAAHAVFGQAIHMPTKNQNNIR</sequence>
<dbReference type="InterPro" id="IPR006258">
    <property type="entry name" value="Lipoamide_DH"/>
</dbReference>
<dbReference type="InterPro" id="IPR023753">
    <property type="entry name" value="FAD/NAD-binding_dom"/>
</dbReference>
<feature type="binding site" evidence="14">
    <location>
        <position position="200"/>
    </location>
    <ligand>
        <name>NAD(+)</name>
        <dbReference type="ChEBI" id="CHEBI:57540"/>
    </ligand>
</feature>
<feature type="active site" description="Proton acceptor" evidence="13">
    <location>
        <position position="438"/>
    </location>
</feature>
<keyword evidence="20" id="KW-1185">Reference proteome</keyword>
<evidence type="ECO:0000256" key="8">
    <source>
        <dbReference type="ARBA" id="ARBA00023002"/>
    </source>
</evidence>
<dbReference type="Pfam" id="PF02852">
    <property type="entry name" value="Pyr_redox_dim"/>
    <property type="match status" value="1"/>
</dbReference>
<evidence type="ECO:0000259" key="18">
    <source>
        <dbReference type="Pfam" id="PF07992"/>
    </source>
</evidence>
<dbReference type="AlphaFoldDB" id="A0A1M6F1V4"/>
<keyword evidence="11 16" id="KW-0676">Redox-active center</keyword>
<protein>
    <recommendedName>
        <fullName evidence="4 16">Dihydrolipoyl dehydrogenase</fullName>
        <ecNumber evidence="3 16">1.8.1.4</ecNumber>
    </recommendedName>
</protein>
<evidence type="ECO:0000256" key="4">
    <source>
        <dbReference type="ARBA" id="ARBA00016961"/>
    </source>
</evidence>
<keyword evidence="14" id="KW-0547">Nucleotide-binding</keyword>
<dbReference type="Pfam" id="PF07992">
    <property type="entry name" value="Pyr_redox_2"/>
    <property type="match status" value="1"/>
</dbReference>
<dbReference type="PANTHER" id="PTHR22912:SF217">
    <property type="entry name" value="DIHYDROLIPOYL DEHYDROGENASE"/>
    <property type="match status" value="1"/>
</dbReference>
<accession>A0A1M6F1V4</accession>
<evidence type="ECO:0000256" key="2">
    <source>
        <dbReference type="ARBA" id="ARBA00007532"/>
    </source>
</evidence>
<evidence type="ECO:0000256" key="7">
    <source>
        <dbReference type="ARBA" id="ARBA00022827"/>
    </source>
</evidence>
<dbReference type="GO" id="GO:0050660">
    <property type="term" value="F:flavin adenine dinucleotide binding"/>
    <property type="evidence" value="ECO:0007669"/>
    <property type="project" value="InterPro"/>
</dbReference>
<dbReference type="OrthoDB" id="9800167at2"/>
<evidence type="ECO:0000256" key="16">
    <source>
        <dbReference type="RuleBase" id="RU003692"/>
    </source>
</evidence>
<evidence type="ECO:0000313" key="19">
    <source>
        <dbReference type="EMBL" id="SHI91698.1"/>
    </source>
</evidence>
<evidence type="ECO:0000256" key="13">
    <source>
        <dbReference type="PIRSR" id="PIRSR000350-2"/>
    </source>
</evidence>
<dbReference type="InterPro" id="IPR050151">
    <property type="entry name" value="Class-I_Pyr_Nuc-Dis_Oxidored"/>
</dbReference>
<evidence type="ECO:0000256" key="10">
    <source>
        <dbReference type="ARBA" id="ARBA00023157"/>
    </source>
</evidence>
<evidence type="ECO:0000256" key="3">
    <source>
        <dbReference type="ARBA" id="ARBA00012608"/>
    </source>
</evidence>
<keyword evidence="5" id="KW-0963">Cytoplasm</keyword>
<dbReference type="PRINTS" id="PR00411">
    <property type="entry name" value="PNDRDTASEI"/>
</dbReference>
<comment type="catalytic activity">
    <reaction evidence="12 16">
        <text>N(6)-[(R)-dihydrolipoyl]-L-lysyl-[protein] + NAD(+) = N(6)-[(R)-lipoyl]-L-lysyl-[protein] + NADH + H(+)</text>
        <dbReference type="Rhea" id="RHEA:15045"/>
        <dbReference type="Rhea" id="RHEA-COMP:10474"/>
        <dbReference type="Rhea" id="RHEA-COMP:10475"/>
        <dbReference type="ChEBI" id="CHEBI:15378"/>
        <dbReference type="ChEBI" id="CHEBI:57540"/>
        <dbReference type="ChEBI" id="CHEBI:57945"/>
        <dbReference type="ChEBI" id="CHEBI:83099"/>
        <dbReference type="ChEBI" id="CHEBI:83100"/>
        <dbReference type="EC" id="1.8.1.4"/>
    </reaction>
</comment>
<feature type="domain" description="FAD/NAD(P)-binding" evidence="18">
    <location>
        <begin position="1"/>
        <end position="321"/>
    </location>
</feature>
<dbReference type="InterPro" id="IPR001100">
    <property type="entry name" value="Pyr_nuc-diS_OxRdtase"/>
</dbReference>
<dbReference type="InterPro" id="IPR016156">
    <property type="entry name" value="FAD/NAD-linked_Rdtase_dimer_sf"/>
</dbReference>
<feature type="binding site" evidence="14">
    <location>
        <position position="267"/>
    </location>
    <ligand>
        <name>NAD(+)</name>
        <dbReference type="ChEBI" id="CHEBI:57540"/>
    </ligand>
</feature>
<keyword evidence="9 14" id="KW-0520">NAD</keyword>
<evidence type="ECO:0000256" key="15">
    <source>
        <dbReference type="PIRSR" id="PIRSR000350-4"/>
    </source>
</evidence>
<dbReference type="PROSITE" id="PS00076">
    <property type="entry name" value="PYRIDINE_REDOX_1"/>
    <property type="match status" value="1"/>
</dbReference>
<comment type="cofactor">
    <cofactor evidence="14 16">
        <name>FAD</name>
        <dbReference type="ChEBI" id="CHEBI:57692"/>
    </cofactor>
    <text evidence="14 16">Binds 1 FAD per subunit.</text>
</comment>
<evidence type="ECO:0000256" key="6">
    <source>
        <dbReference type="ARBA" id="ARBA00022630"/>
    </source>
</evidence>
<organism evidence="19 20">
    <name type="scientific">Dethiosulfatibacter aminovorans DSM 17477</name>
    <dbReference type="NCBI Taxonomy" id="1121476"/>
    <lineage>
        <taxon>Bacteria</taxon>
        <taxon>Bacillati</taxon>
        <taxon>Bacillota</taxon>
        <taxon>Tissierellia</taxon>
        <taxon>Dethiosulfatibacter</taxon>
    </lineage>
</organism>
<keyword evidence="10" id="KW-1015">Disulfide bond</keyword>
<dbReference type="Gene3D" id="3.50.50.60">
    <property type="entry name" value="FAD/NAD(P)-binding domain"/>
    <property type="match status" value="2"/>
</dbReference>
<feature type="binding site" evidence="14">
    <location>
        <position position="111"/>
    </location>
    <ligand>
        <name>FAD</name>
        <dbReference type="ChEBI" id="CHEBI:57692"/>
    </ligand>
</feature>
<dbReference type="InterPro" id="IPR004099">
    <property type="entry name" value="Pyr_nucl-diS_OxRdtase_dimer"/>
</dbReference>
<feature type="binding site" evidence="14">
    <location>
        <position position="47"/>
    </location>
    <ligand>
        <name>FAD</name>
        <dbReference type="ChEBI" id="CHEBI:57692"/>
    </ligand>
</feature>
<evidence type="ECO:0000256" key="5">
    <source>
        <dbReference type="ARBA" id="ARBA00022490"/>
    </source>
</evidence>
<comment type="similarity">
    <text evidence="2 16">Belongs to the class-I pyridine nucleotide-disulfide oxidoreductase family.</text>
</comment>
<dbReference type="RefSeq" id="WP_073048795.1">
    <property type="nucleotide sequence ID" value="NZ_FQZL01000008.1"/>
</dbReference>
<dbReference type="PRINTS" id="PR00368">
    <property type="entry name" value="FADPNR"/>
</dbReference>
<evidence type="ECO:0000256" key="11">
    <source>
        <dbReference type="ARBA" id="ARBA00023284"/>
    </source>
</evidence>
<dbReference type="FunFam" id="3.30.390.30:FF:000001">
    <property type="entry name" value="Dihydrolipoyl dehydrogenase"/>
    <property type="match status" value="1"/>
</dbReference>
<evidence type="ECO:0000256" key="9">
    <source>
        <dbReference type="ARBA" id="ARBA00023027"/>
    </source>
</evidence>
<dbReference type="EC" id="1.8.1.4" evidence="3 16"/>
<keyword evidence="7 14" id="KW-0274">FAD</keyword>
<dbReference type="PANTHER" id="PTHR22912">
    <property type="entry name" value="DISULFIDE OXIDOREDUCTASE"/>
    <property type="match status" value="1"/>
</dbReference>
<feature type="disulfide bond" description="Redox-active" evidence="15">
    <location>
        <begin position="38"/>
        <end position="43"/>
    </location>
</feature>
<proteinExistence type="inferred from homology"/>
<dbReference type="STRING" id="1121476.SAMN02745751_01324"/>
<dbReference type="InterPro" id="IPR036188">
    <property type="entry name" value="FAD/NAD-bd_sf"/>
</dbReference>
<feature type="domain" description="Pyridine nucleotide-disulphide oxidoreductase dimerisation" evidence="17">
    <location>
        <begin position="340"/>
        <end position="449"/>
    </location>
</feature>
<evidence type="ECO:0000313" key="20">
    <source>
        <dbReference type="Proteomes" id="UP000184052"/>
    </source>
</evidence>
<dbReference type="NCBIfam" id="TIGR01350">
    <property type="entry name" value="lipoamide_DH"/>
    <property type="match status" value="1"/>
</dbReference>
<comment type="miscellaneous">
    <text evidence="16">The active site is a redox-active disulfide bond.</text>
</comment>
<keyword evidence="8 16" id="KW-0560">Oxidoreductase</keyword>
<evidence type="ECO:0000259" key="17">
    <source>
        <dbReference type="Pfam" id="PF02852"/>
    </source>
</evidence>
<dbReference type="EMBL" id="FQZL01000008">
    <property type="protein sequence ID" value="SHI91698.1"/>
    <property type="molecule type" value="Genomic_DNA"/>
</dbReference>
<dbReference type="SUPFAM" id="SSF51905">
    <property type="entry name" value="FAD/NAD(P)-binding domain"/>
    <property type="match status" value="1"/>
</dbReference>
<dbReference type="GO" id="GO:0006103">
    <property type="term" value="P:2-oxoglutarate metabolic process"/>
    <property type="evidence" value="ECO:0007669"/>
    <property type="project" value="TreeGrafter"/>
</dbReference>
<name>A0A1M6F1V4_9FIRM</name>
<keyword evidence="6 16" id="KW-0285">Flavoprotein</keyword>
<feature type="binding site" evidence="14">
    <location>
        <begin position="312"/>
        <end position="315"/>
    </location>
    <ligand>
        <name>FAD</name>
        <dbReference type="ChEBI" id="CHEBI:57692"/>
    </ligand>
</feature>
<dbReference type="InterPro" id="IPR012999">
    <property type="entry name" value="Pyr_OxRdtase_I_AS"/>
</dbReference>
<feature type="binding site" evidence="14">
    <location>
        <begin position="140"/>
        <end position="142"/>
    </location>
    <ligand>
        <name>FAD</name>
        <dbReference type="ChEBI" id="CHEBI:57692"/>
    </ligand>
</feature>
<dbReference type="Proteomes" id="UP000184052">
    <property type="component" value="Unassembled WGS sequence"/>
</dbReference>
<dbReference type="GO" id="GO:0005737">
    <property type="term" value="C:cytoplasm"/>
    <property type="evidence" value="ECO:0007669"/>
    <property type="project" value="UniProtKB-SubCell"/>
</dbReference>